<organism evidence="2 3">
    <name type="scientific">Schistosoma margrebowiei</name>
    <dbReference type="NCBI Taxonomy" id="48269"/>
    <lineage>
        <taxon>Eukaryota</taxon>
        <taxon>Metazoa</taxon>
        <taxon>Spiralia</taxon>
        <taxon>Lophotrochozoa</taxon>
        <taxon>Platyhelminthes</taxon>
        <taxon>Trematoda</taxon>
        <taxon>Digenea</taxon>
        <taxon>Strigeidida</taxon>
        <taxon>Schistosomatoidea</taxon>
        <taxon>Schistosomatidae</taxon>
        <taxon>Schistosoma</taxon>
    </lineage>
</organism>
<dbReference type="InterPro" id="IPR000504">
    <property type="entry name" value="RRM_dom"/>
</dbReference>
<dbReference type="GO" id="GO:0003723">
    <property type="term" value="F:RNA binding"/>
    <property type="evidence" value="ECO:0007669"/>
    <property type="project" value="InterPro"/>
</dbReference>
<feature type="compositionally biased region" description="Acidic residues" evidence="1">
    <location>
        <begin position="50"/>
        <end position="74"/>
    </location>
</feature>
<dbReference type="EMBL" id="UZAI01000462">
    <property type="protein sequence ID" value="VDO53275.1"/>
    <property type="molecule type" value="Genomic_DNA"/>
</dbReference>
<dbReference type="AlphaFoldDB" id="A0A183LDN0"/>
<protein>
    <submittedName>
        <fullName evidence="2">Uncharacterized protein</fullName>
    </submittedName>
</protein>
<name>A0A183LDN0_9TREM</name>
<dbReference type="Gene3D" id="3.30.70.330">
    <property type="match status" value="1"/>
</dbReference>
<proteinExistence type="predicted"/>
<gene>
    <name evidence="2" type="ORF">SMRZ_LOCUS1905</name>
</gene>
<accession>A0A183LDN0</accession>
<evidence type="ECO:0000313" key="3">
    <source>
        <dbReference type="Proteomes" id="UP000277204"/>
    </source>
</evidence>
<reference evidence="2 3" key="1">
    <citation type="submission" date="2018-11" db="EMBL/GenBank/DDBJ databases">
        <authorList>
            <consortium name="Pathogen Informatics"/>
        </authorList>
    </citation>
    <scope>NUCLEOTIDE SEQUENCE [LARGE SCALE GENOMIC DNA]</scope>
    <source>
        <strain evidence="2 3">Zambia</strain>
    </source>
</reference>
<evidence type="ECO:0000256" key="1">
    <source>
        <dbReference type="SAM" id="MobiDB-lite"/>
    </source>
</evidence>
<dbReference type="InterPro" id="IPR012677">
    <property type="entry name" value="Nucleotide-bd_a/b_plait_sf"/>
</dbReference>
<dbReference type="Proteomes" id="UP000277204">
    <property type="component" value="Unassembled WGS sequence"/>
</dbReference>
<keyword evidence="3" id="KW-1185">Reference proteome</keyword>
<feature type="region of interest" description="Disordered" evidence="1">
    <location>
        <begin position="48"/>
        <end position="74"/>
    </location>
</feature>
<dbReference type="SUPFAM" id="SSF54928">
    <property type="entry name" value="RNA-binding domain, RBD"/>
    <property type="match status" value="1"/>
</dbReference>
<dbReference type="Pfam" id="PF00076">
    <property type="entry name" value="RRM_1"/>
    <property type="match status" value="1"/>
</dbReference>
<sequence>MYILTIFFTVSDSFHIFVGDLAPEVQDETLLAAFSNFGTITEYEDRLFTDADDADDDDDNGCDDHEDDDDDDEK</sequence>
<evidence type="ECO:0000313" key="2">
    <source>
        <dbReference type="EMBL" id="VDO53275.1"/>
    </source>
</evidence>
<dbReference type="InterPro" id="IPR035979">
    <property type="entry name" value="RBD_domain_sf"/>
</dbReference>
<dbReference type="STRING" id="48269.A0A183LDN0"/>